<evidence type="ECO:0000313" key="4">
    <source>
        <dbReference type="EMBL" id="OGD70796.1"/>
    </source>
</evidence>
<feature type="domain" description="Glycoside hydrolase family 57 N-terminal" evidence="3">
    <location>
        <begin position="49"/>
        <end position="241"/>
    </location>
</feature>
<dbReference type="InterPro" id="IPR004300">
    <property type="entry name" value="Glyco_hydro_57_N"/>
</dbReference>
<evidence type="ECO:0000313" key="5">
    <source>
        <dbReference type="Proteomes" id="UP000177390"/>
    </source>
</evidence>
<dbReference type="GO" id="GO:0005975">
    <property type="term" value="P:carbohydrate metabolic process"/>
    <property type="evidence" value="ECO:0007669"/>
    <property type="project" value="InterPro"/>
</dbReference>
<name>A0A1F5EU57_9BACT</name>
<protein>
    <recommendedName>
        <fullName evidence="3">Glycoside hydrolase family 57 N-terminal domain-containing protein</fullName>
    </recommendedName>
</protein>
<dbReference type="Proteomes" id="UP000177390">
    <property type="component" value="Unassembled WGS sequence"/>
</dbReference>
<reference evidence="4 5" key="1">
    <citation type="journal article" date="2016" name="Nat. Commun.">
        <title>Thousands of microbial genomes shed light on interconnected biogeochemical processes in an aquifer system.</title>
        <authorList>
            <person name="Anantharaman K."/>
            <person name="Brown C.T."/>
            <person name="Hug L.A."/>
            <person name="Sharon I."/>
            <person name="Castelle C.J."/>
            <person name="Probst A.J."/>
            <person name="Thomas B.C."/>
            <person name="Singh A."/>
            <person name="Wilkins M.J."/>
            <person name="Karaoz U."/>
            <person name="Brodie E.L."/>
            <person name="Williams K.H."/>
            <person name="Hubbard S.S."/>
            <person name="Banfield J.F."/>
        </authorList>
    </citation>
    <scope>NUCLEOTIDE SEQUENCE [LARGE SCALE GENOMIC DNA]</scope>
</reference>
<dbReference type="PANTHER" id="PTHR36306:SF3">
    <property type="entry name" value="GLYCOSIDE HYDROLASE FAMILY 57"/>
    <property type="match status" value="1"/>
</dbReference>
<dbReference type="Pfam" id="PF03065">
    <property type="entry name" value="Glyco_hydro_57"/>
    <property type="match status" value="1"/>
</dbReference>
<dbReference type="EMBL" id="MFAH01000043">
    <property type="protein sequence ID" value="OGD70796.1"/>
    <property type="molecule type" value="Genomic_DNA"/>
</dbReference>
<dbReference type="AlphaFoldDB" id="A0A1F5EU57"/>
<dbReference type="GO" id="GO:0003824">
    <property type="term" value="F:catalytic activity"/>
    <property type="evidence" value="ECO:0007669"/>
    <property type="project" value="InterPro"/>
</dbReference>
<dbReference type="Gene3D" id="3.20.110.20">
    <property type="match status" value="1"/>
</dbReference>
<dbReference type="InterPro" id="IPR052046">
    <property type="entry name" value="GH57_Enzymes"/>
</dbReference>
<evidence type="ECO:0000256" key="2">
    <source>
        <dbReference type="ARBA" id="ARBA00023277"/>
    </source>
</evidence>
<sequence length="403" mass="45975">MSLKELGAAFHTYQPPREVALPSGEQLLVVPDINEKIFHQTYERILAGGLLDGVTYSFFASLRSWMQASHPEVMEKLRRELSRMPDANYRIIGDPLFHIILPFLNYDEARILFEAGQIAIQEDLGVRPVSVWLPECGVDVKTAQAARDVGYKALVLKDTQLTHADGDPMMVRLPKGEILVWTSNAWLNNEVANNPGMTIDSWGFMQMIRDWGGDGTFLAVDTETFGHHWYKRDEFVRWVFDREKMAKKGLVPMDFRAKMGKQKGFTHIKERTSWSCDHGLERWTGGCDCDNASGKTRRQKRGYFEGLMDRRLAIVESLDRQAPDWKEWMANFLAANRHYLFGENEANLLGELPINGRVQRLVEAYQMCLIGMTSCGWFFGGDGSPERAYPQTAIEEIDRLGVV</sequence>
<comment type="similarity">
    <text evidence="1">Belongs to the glycosyl hydrolase 57 family.</text>
</comment>
<dbReference type="SUPFAM" id="SSF88713">
    <property type="entry name" value="Glycoside hydrolase/deacetylase"/>
    <property type="match status" value="1"/>
</dbReference>
<keyword evidence="2" id="KW-0119">Carbohydrate metabolism</keyword>
<organism evidence="4 5">
    <name type="scientific">Candidatus Collierbacteria bacterium RIFCSPHIGHO2_02_FULL_49_10</name>
    <dbReference type="NCBI Taxonomy" id="1817723"/>
    <lineage>
        <taxon>Bacteria</taxon>
        <taxon>Candidatus Collieribacteriota</taxon>
    </lineage>
</organism>
<comment type="caution">
    <text evidence="4">The sequence shown here is derived from an EMBL/GenBank/DDBJ whole genome shotgun (WGS) entry which is preliminary data.</text>
</comment>
<proteinExistence type="inferred from homology"/>
<gene>
    <name evidence="4" type="ORF">A3D09_00620</name>
</gene>
<dbReference type="PANTHER" id="PTHR36306">
    <property type="entry name" value="ALPHA-AMYLASE-RELATED-RELATED"/>
    <property type="match status" value="1"/>
</dbReference>
<evidence type="ECO:0000259" key="3">
    <source>
        <dbReference type="Pfam" id="PF03065"/>
    </source>
</evidence>
<evidence type="ECO:0000256" key="1">
    <source>
        <dbReference type="ARBA" id="ARBA00006821"/>
    </source>
</evidence>
<dbReference type="InterPro" id="IPR011330">
    <property type="entry name" value="Glyco_hydro/deAcase_b/a-brl"/>
</dbReference>
<accession>A0A1F5EU57</accession>